<proteinExistence type="predicted"/>
<comment type="caution">
    <text evidence="10">The sequence shown here is derived from an EMBL/GenBank/DDBJ whole genome shotgun (WGS) entry which is preliminary data.</text>
</comment>
<dbReference type="SUPFAM" id="SSF90123">
    <property type="entry name" value="ABC transporter transmembrane region"/>
    <property type="match status" value="1"/>
</dbReference>
<name>A0ABW4RN29_9BACL</name>
<evidence type="ECO:0000256" key="5">
    <source>
        <dbReference type="ARBA" id="ARBA00022989"/>
    </source>
</evidence>
<evidence type="ECO:0000259" key="8">
    <source>
        <dbReference type="PROSITE" id="PS50893"/>
    </source>
</evidence>
<dbReference type="InterPro" id="IPR003439">
    <property type="entry name" value="ABC_transporter-like_ATP-bd"/>
</dbReference>
<dbReference type="Gene3D" id="1.20.1560.10">
    <property type="entry name" value="ABC transporter type 1, transmembrane domain"/>
    <property type="match status" value="1"/>
</dbReference>
<accession>A0ABW4RN29</accession>
<dbReference type="InterPro" id="IPR003593">
    <property type="entry name" value="AAA+_ATPase"/>
</dbReference>
<keyword evidence="3" id="KW-0547">Nucleotide-binding</keyword>
<sequence length="612" mass="71268">MEVNETFRLRDLLFTLRQLPRTLQLVFRLEGRLFSVIAILSLVTGLAPIATLYISQELINSLVHIQSGMKPILWLFATYIVVTLIAELISQTMDYYNTRFQFSMNYKLNYMIMEKSGRLALEDFENPEVYDRLERITREISYKPFQIFQSFIAMITAAVTLVSAIIFLMTWNWMIAILLLLVPILSLFYFLRIGQQEFFIQWKRTGEERRAWYLNYILTHDFSFKEVKLYGLKGYILEHYLRIKRKFLEQDTAVLRRKTAFNFTYEIIVQLVGAAVILLAILSAYAGRIMVGNVLSCIRSVGMVQSNSQAIINQIYAIYNSNLYMNQLFEFLEYREEVIAEHLQAGEYKEAIREIEIEHVSFAYPGSEQRSLEHISLTFRAGERVAIVGPNGSGKSTLIKLLSGLYRLQHGRIRINGHDMEHIHPADYSNQLAVLFQDYMKYEMTLQENIGFGQVDRMQDTDNMKATLERMQAHFVKENGDYNLNMQLGLWFDEGRQLSGGQWQKIALARTYFRDASVYILDEPSAALDPIAEKETFDTFFRLSRHKIGIFISHRLVAAQQANRIIVMDQGRIVGEGVHEQLLQDCPVYRQMYESENYEIDMGGEAEWKQVQ</sequence>
<feature type="transmembrane region" description="Helical" evidence="7">
    <location>
        <begin position="267"/>
        <end position="287"/>
    </location>
</feature>
<protein>
    <submittedName>
        <fullName evidence="10">ABC transporter ATP-binding protein</fullName>
    </submittedName>
</protein>
<dbReference type="InterPro" id="IPR017871">
    <property type="entry name" value="ABC_transporter-like_CS"/>
</dbReference>
<evidence type="ECO:0000256" key="1">
    <source>
        <dbReference type="ARBA" id="ARBA00004651"/>
    </source>
</evidence>
<dbReference type="InterPro" id="IPR011527">
    <property type="entry name" value="ABC1_TM_dom"/>
</dbReference>
<evidence type="ECO:0000259" key="9">
    <source>
        <dbReference type="PROSITE" id="PS50929"/>
    </source>
</evidence>
<dbReference type="Pfam" id="PF00005">
    <property type="entry name" value="ABC_tran"/>
    <property type="match status" value="1"/>
</dbReference>
<dbReference type="Gene3D" id="3.40.50.300">
    <property type="entry name" value="P-loop containing nucleotide triphosphate hydrolases"/>
    <property type="match status" value="1"/>
</dbReference>
<dbReference type="PANTHER" id="PTHR24221:SF646">
    <property type="entry name" value="HAEMOLYSIN SECRETION ATP-BINDING PROTEIN"/>
    <property type="match status" value="1"/>
</dbReference>
<dbReference type="InterPro" id="IPR027417">
    <property type="entry name" value="P-loop_NTPase"/>
</dbReference>
<keyword evidence="2 7" id="KW-0812">Transmembrane</keyword>
<keyword evidence="5 7" id="KW-1133">Transmembrane helix</keyword>
<evidence type="ECO:0000256" key="3">
    <source>
        <dbReference type="ARBA" id="ARBA00022741"/>
    </source>
</evidence>
<feature type="domain" description="ABC transporter" evidence="8">
    <location>
        <begin position="355"/>
        <end position="595"/>
    </location>
</feature>
<dbReference type="Proteomes" id="UP001597233">
    <property type="component" value="Unassembled WGS sequence"/>
</dbReference>
<evidence type="ECO:0000256" key="2">
    <source>
        <dbReference type="ARBA" id="ARBA00022692"/>
    </source>
</evidence>
<feature type="transmembrane region" description="Helical" evidence="7">
    <location>
        <begin position="173"/>
        <end position="191"/>
    </location>
</feature>
<evidence type="ECO:0000256" key="7">
    <source>
        <dbReference type="SAM" id="Phobius"/>
    </source>
</evidence>
<dbReference type="SUPFAM" id="SSF52540">
    <property type="entry name" value="P-loop containing nucleoside triphosphate hydrolases"/>
    <property type="match status" value="1"/>
</dbReference>
<keyword evidence="4 10" id="KW-0067">ATP-binding</keyword>
<evidence type="ECO:0000256" key="4">
    <source>
        <dbReference type="ARBA" id="ARBA00022840"/>
    </source>
</evidence>
<evidence type="ECO:0000256" key="6">
    <source>
        <dbReference type="ARBA" id="ARBA00023136"/>
    </source>
</evidence>
<keyword evidence="11" id="KW-1185">Reference proteome</keyword>
<comment type="subcellular location">
    <subcellularLocation>
        <location evidence="1">Cell membrane</location>
        <topology evidence="1">Multi-pass membrane protein</topology>
    </subcellularLocation>
</comment>
<reference evidence="11" key="1">
    <citation type="journal article" date="2019" name="Int. J. Syst. Evol. Microbiol.">
        <title>The Global Catalogue of Microorganisms (GCM) 10K type strain sequencing project: providing services to taxonomists for standard genome sequencing and annotation.</title>
        <authorList>
            <consortium name="The Broad Institute Genomics Platform"/>
            <consortium name="The Broad Institute Genome Sequencing Center for Infectious Disease"/>
            <person name="Wu L."/>
            <person name="Ma J."/>
        </authorList>
    </citation>
    <scope>NUCLEOTIDE SEQUENCE [LARGE SCALE GENOMIC DNA]</scope>
    <source>
        <strain evidence="11">CCUG 54950</strain>
    </source>
</reference>
<feature type="transmembrane region" description="Helical" evidence="7">
    <location>
        <begin position="72"/>
        <end position="89"/>
    </location>
</feature>
<dbReference type="EMBL" id="JBHUEH010000023">
    <property type="protein sequence ID" value="MFD1887074.1"/>
    <property type="molecule type" value="Genomic_DNA"/>
</dbReference>
<dbReference type="PROSITE" id="PS50929">
    <property type="entry name" value="ABC_TM1F"/>
    <property type="match status" value="1"/>
</dbReference>
<gene>
    <name evidence="10" type="ORF">ACFSC9_16400</name>
</gene>
<dbReference type="InterPro" id="IPR036640">
    <property type="entry name" value="ABC1_TM_sf"/>
</dbReference>
<feature type="transmembrane region" description="Helical" evidence="7">
    <location>
        <begin position="145"/>
        <end position="167"/>
    </location>
</feature>
<dbReference type="CDD" id="cd03228">
    <property type="entry name" value="ABCC_MRP_Like"/>
    <property type="match status" value="1"/>
</dbReference>
<feature type="transmembrane region" description="Helical" evidence="7">
    <location>
        <begin position="33"/>
        <end position="52"/>
    </location>
</feature>
<evidence type="ECO:0000313" key="10">
    <source>
        <dbReference type="EMBL" id="MFD1887074.1"/>
    </source>
</evidence>
<dbReference type="GO" id="GO:0005524">
    <property type="term" value="F:ATP binding"/>
    <property type="evidence" value="ECO:0007669"/>
    <property type="project" value="UniProtKB-KW"/>
</dbReference>
<feature type="domain" description="ABC transmembrane type-1" evidence="9">
    <location>
        <begin position="36"/>
        <end position="320"/>
    </location>
</feature>
<dbReference type="PANTHER" id="PTHR24221">
    <property type="entry name" value="ATP-BINDING CASSETTE SUB-FAMILY B"/>
    <property type="match status" value="1"/>
</dbReference>
<keyword evidence="6 7" id="KW-0472">Membrane</keyword>
<dbReference type="PROSITE" id="PS50893">
    <property type="entry name" value="ABC_TRANSPORTER_2"/>
    <property type="match status" value="1"/>
</dbReference>
<dbReference type="RefSeq" id="WP_347326450.1">
    <property type="nucleotide sequence ID" value="NZ_JBCGUH010000012.1"/>
</dbReference>
<dbReference type="SMART" id="SM00382">
    <property type="entry name" value="AAA"/>
    <property type="match status" value="1"/>
</dbReference>
<evidence type="ECO:0000313" key="11">
    <source>
        <dbReference type="Proteomes" id="UP001597233"/>
    </source>
</evidence>
<dbReference type="PROSITE" id="PS00211">
    <property type="entry name" value="ABC_TRANSPORTER_1"/>
    <property type="match status" value="1"/>
</dbReference>
<organism evidence="10 11">
    <name type="scientific">Paenibacillus wenxiniae</name>
    <dbReference type="NCBI Taxonomy" id="1636843"/>
    <lineage>
        <taxon>Bacteria</taxon>
        <taxon>Bacillati</taxon>
        <taxon>Bacillota</taxon>
        <taxon>Bacilli</taxon>
        <taxon>Bacillales</taxon>
        <taxon>Paenibacillaceae</taxon>
        <taxon>Paenibacillus</taxon>
    </lineage>
</organism>
<dbReference type="InterPro" id="IPR039421">
    <property type="entry name" value="Type_1_exporter"/>
</dbReference>